<dbReference type="GO" id="GO:0003677">
    <property type="term" value="F:DNA binding"/>
    <property type="evidence" value="ECO:0007669"/>
    <property type="project" value="UniProtKB-KW"/>
</dbReference>
<name>A0A5N6IA65_9EURO</name>
<protein>
    <submittedName>
        <fullName evidence="8">C6 transcription factor</fullName>
    </submittedName>
</protein>
<dbReference type="Gene3D" id="4.10.240.10">
    <property type="entry name" value="Zn(2)-C6 fungal-type DNA-binding domain"/>
    <property type="match status" value="1"/>
</dbReference>
<evidence type="ECO:0000256" key="5">
    <source>
        <dbReference type="ARBA" id="ARBA00023125"/>
    </source>
</evidence>
<dbReference type="Pfam" id="PF00172">
    <property type="entry name" value="Zn_clus"/>
    <property type="match status" value="1"/>
</dbReference>
<evidence type="ECO:0000256" key="4">
    <source>
        <dbReference type="ARBA" id="ARBA00023015"/>
    </source>
</evidence>
<gene>
    <name evidence="8" type="ORF">BDV37DRAFT_292735</name>
</gene>
<reference evidence="8 9" key="1">
    <citation type="submission" date="2019-04" db="EMBL/GenBank/DDBJ databases">
        <authorList>
            <consortium name="DOE Joint Genome Institute"/>
            <person name="Mondo S."/>
            <person name="Kjaerbolling I."/>
            <person name="Vesth T."/>
            <person name="Frisvad J.C."/>
            <person name="Nybo J.L."/>
            <person name="Theobald S."/>
            <person name="Kildgaard S."/>
            <person name="Isbrandt T."/>
            <person name="Kuo A."/>
            <person name="Sato A."/>
            <person name="Lyhne E.K."/>
            <person name="Kogle M.E."/>
            <person name="Wiebenga A."/>
            <person name="Kun R.S."/>
            <person name="Lubbers R.J."/>
            <person name="Makela M.R."/>
            <person name="Barry K."/>
            <person name="Chovatia M."/>
            <person name="Clum A."/>
            <person name="Daum C."/>
            <person name="Haridas S."/>
            <person name="He G."/>
            <person name="LaButti K."/>
            <person name="Lipzen A."/>
            <person name="Riley R."/>
            <person name="Salamov A."/>
            <person name="Simmons B.A."/>
            <person name="Magnuson J.K."/>
            <person name="Henrissat B."/>
            <person name="Mortensen U.H."/>
            <person name="Larsen T.O."/>
            <person name="Devries R.P."/>
            <person name="Grigoriev I.V."/>
            <person name="Machida M."/>
            <person name="Baker S.E."/>
            <person name="Andersen M.R."/>
            <person name="Cantor M.N."/>
            <person name="Hua S.X."/>
        </authorList>
    </citation>
    <scope>NUCLEOTIDE SEQUENCE [LARGE SCALE GENOMIC DNA]</scope>
    <source>
        <strain evidence="8 9">CBS 119388</strain>
    </source>
</reference>
<dbReference type="OrthoDB" id="434972at2759"/>
<sequence>MRPKLTKRACDECITRKVKCSGAWPCDTCRSAPKQVKCTYLKPARRRGPKVRRHTGKIDSVSFVSGTDASTSLNVGASNESHDGHRTISRSVLETVVHWYQHSSYSVWPVIDAEVLLRRLAGDDGGHDTDVYCLATALCAATMAQLQLPPLTDDGQVVDCVAMASECMRLREESNYRENLDMKSILVSFFLHVYHAKINKRNSAMMFIQEAISGARLLKLDEWDRETRAGGDEVIANEDILFTLLWVSERGYAMHLGLLPSYTSPIRLLEGIYSAGNEYAQGLLELAKLFAAFDSVSLKRSTGALNPDVISTDCLTDTEAALSMLALEVGGRASVRMADYCITKEWMRTIIWQEALSRQMLSSKAYSELLTFKFPARVSRDLLYSLQGFSEFDLLPLGRDQLLKCFEVTNSLADVVLYTPSVSSYELRLGPQDFLHALYQKLLPFLEQDAMLKSILHAKTAEALVTAPARLLRFYDEQIADDESTMNEYLDRSIYDTAEFNHKVSMRVHD</sequence>
<keyword evidence="3" id="KW-0862">Zinc</keyword>
<evidence type="ECO:0000256" key="3">
    <source>
        <dbReference type="ARBA" id="ARBA00022833"/>
    </source>
</evidence>
<proteinExistence type="predicted"/>
<keyword evidence="7" id="KW-0539">Nucleus</keyword>
<dbReference type="RefSeq" id="XP_031946937.1">
    <property type="nucleotide sequence ID" value="XM_032089239.1"/>
</dbReference>
<dbReference type="InterPro" id="IPR036864">
    <property type="entry name" value="Zn2-C6_fun-type_DNA-bd_sf"/>
</dbReference>
<evidence type="ECO:0000313" key="8">
    <source>
        <dbReference type="EMBL" id="KAE8409618.1"/>
    </source>
</evidence>
<keyword evidence="9" id="KW-1185">Reference proteome</keyword>
<evidence type="ECO:0000256" key="2">
    <source>
        <dbReference type="ARBA" id="ARBA00022723"/>
    </source>
</evidence>
<dbReference type="GO" id="GO:0000981">
    <property type="term" value="F:DNA-binding transcription factor activity, RNA polymerase II-specific"/>
    <property type="evidence" value="ECO:0007669"/>
    <property type="project" value="InterPro"/>
</dbReference>
<evidence type="ECO:0000256" key="6">
    <source>
        <dbReference type="ARBA" id="ARBA00023163"/>
    </source>
</evidence>
<dbReference type="GO" id="GO:0005634">
    <property type="term" value="C:nucleus"/>
    <property type="evidence" value="ECO:0007669"/>
    <property type="project" value="UniProtKB-SubCell"/>
</dbReference>
<dbReference type="Proteomes" id="UP000325579">
    <property type="component" value="Unassembled WGS sequence"/>
</dbReference>
<comment type="subcellular location">
    <subcellularLocation>
        <location evidence="1">Nucleus</location>
    </subcellularLocation>
</comment>
<keyword evidence="4" id="KW-0805">Transcription regulation</keyword>
<dbReference type="InterPro" id="IPR001138">
    <property type="entry name" value="Zn2Cys6_DnaBD"/>
</dbReference>
<dbReference type="AlphaFoldDB" id="A0A5N6IA65"/>
<dbReference type="EMBL" id="ML736739">
    <property type="protein sequence ID" value="KAE8409618.1"/>
    <property type="molecule type" value="Genomic_DNA"/>
</dbReference>
<keyword evidence="5" id="KW-0238">DNA-binding</keyword>
<dbReference type="PANTHER" id="PTHR31668:SF18">
    <property type="entry name" value="MALTOSE FERMENTATION REGULATORY PROTEIN MAL13-RELATED"/>
    <property type="match status" value="1"/>
</dbReference>
<keyword evidence="6" id="KW-0804">Transcription</keyword>
<evidence type="ECO:0000256" key="7">
    <source>
        <dbReference type="ARBA" id="ARBA00023242"/>
    </source>
</evidence>
<organism evidence="8 9">
    <name type="scientific">Aspergillus pseudonomiae</name>
    <dbReference type="NCBI Taxonomy" id="1506151"/>
    <lineage>
        <taxon>Eukaryota</taxon>
        <taxon>Fungi</taxon>
        <taxon>Dikarya</taxon>
        <taxon>Ascomycota</taxon>
        <taxon>Pezizomycotina</taxon>
        <taxon>Eurotiomycetes</taxon>
        <taxon>Eurotiomycetidae</taxon>
        <taxon>Eurotiales</taxon>
        <taxon>Aspergillaceae</taxon>
        <taxon>Aspergillus</taxon>
        <taxon>Aspergillus subgen. Circumdati</taxon>
    </lineage>
</organism>
<dbReference type="PANTHER" id="PTHR31668">
    <property type="entry name" value="GLUCOSE TRANSPORT TRANSCRIPTION REGULATOR RGT1-RELATED-RELATED"/>
    <property type="match status" value="1"/>
</dbReference>
<evidence type="ECO:0000313" key="9">
    <source>
        <dbReference type="Proteomes" id="UP000325579"/>
    </source>
</evidence>
<dbReference type="PROSITE" id="PS50048">
    <property type="entry name" value="ZN2_CY6_FUNGAL_2"/>
    <property type="match status" value="1"/>
</dbReference>
<accession>A0A5N7DVS7</accession>
<dbReference type="CDD" id="cd00067">
    <property type="entry name" value="GAL4"/>
    <property type="match status" value="1"/>
</dbReference>
<evidence type="ECO:0000256" key="1">
    <source>
        <dbReference type="ARBA" id="ARBA00004123"/>
    </source>
</evidence>
<dbReference type="InterPro" id="IPR050797">
    <property type="entry name" value="Carb_Metab_Trans_Reg"/>
</dbReference>
<dbReference type="SMART" id="SM00066">
    <property type="entry name" value="GAL4"/>
    <property type="match status" value="1"/>
</dbReference>
<dbReference type="GO" id="GO:0008270">
    <property type="term" value="F:zinc ion binding"/>
    <property type="evidence" value="ECO:0007669"/>
    <property type="project" value="InterPro"/>
</dbReference>
<accession>A0A5N6IA65</accession>
<keyword evidence="2" id="KW-0479">Metal-binding</keyword>
<dbReference type="GeneID" id="43673930"/>
<dbReference type="GO" id="GO:0009893">
    <property type="term" value="P:positive regulation of metabolic process"/>
    <property type="evidence" value="ECO:0007669"/>
    <property type="project" value="UniProtKB-ARBA"/>
</dbReference>
<dbReference type="SUPFAM" id="SSF57701">
    <property type="entry name" value="Zn2/Cys6 DNA-binding domain"/>
    <property type="match status" value="1"/>
</dbReference>